<evidence type="ECO:0000313" key="3">
    <source>
        <dbReference type="Proteomes" id="UP000265515"/>
    </source>
</evidence>
<dbReference type="Gramene" id="GBG90474">
    <property type="protein sequence ID" value="GBG90474"/>
    <property type="gene ID" value="CBR_g50820"/>
</dbReference>
<organism evidence="2 3">
    <name type="scientific">Chara braunii</name>
    <name type="common">Braun's stonewort</name>
    <dbReference type="NCBI Taxonomy" id="69332"/>
    <lineage>
        <taxon>Eukaryota</taxon>
        <taxon>Viridiplantae</taxon>
        <taxon>Streptophyta</taxon>
        <taxon>Charophyceae</taxon>
        <taxon>Charales</taxon>
        <taxon>Characeae</taxon>
        <taxon>Chara</taxon>
    </lineage>
</organism>
<feature type="compositionally biased region" description="Acidic residues" evidence="1">
    <location>
        <begin position="373"/>
        <end position="397"/>
    </location>
</feature>
<protein>
    <submittedName>
        <fullName evidence="2">Uncharacterized protein</fullName>
    </submittedName>
</protein>
<sequence length="406" mass="46096">MDGKRRRIKSIGMEDDVDEKTVLDFHTAFKGSLFEKCHVSPLQLAVLDTCPFTDIALAFFRFLSTPWRIRYMRFDPKGFANLFGLWYCRFRCGPQAVGLQEEARPIEPQVTVLAQLPEEEAGTIAQDLVHNFVAEFLGDRAPGHRYHGNPHRCYNSDSVCATFPGSNECKKELLQQLVDRDGSPLPGQVYCFANLLLRYSVSLKAFAWKLGFRRYGRNALRENDEALAHRMFERAQGPQRLIHLIRDPVRIYIVDYDLISLDGQHLPLRIWLWERITPPFESKQWFAGIHERDTGKLLAQTCGYTHYTDVTILSELGKHMEEKYKPHGDIPTSLRRCWSFGGGMKWVFRQGGLFLDEALDREAQEGGGGGGEGGEEEEEEEEKEEEEEEEVEEEDEGGGGGGGGGG</sequence>
<evidence type="ECO:0000313" key="2">
    <source>
        <dbReference type="EMBL" id="GBG90474.1"/>
    </source>
</evidence>
<evidence type="ECO:0000256" key="1">
    <source>
        <dbReference type="SAM" id="MobiDB-lite"/>
    </source>
</evidence>
<reference evidence="2 3" key="1">
    <citation type="journal article" date="2018" name="Cell">
        <title>The Chara Genome: Secondary Complexity and Implications for Plant Terrestrialization.</title>
        <authorList>
            <person name="Nishiyama T."/>
            <person name="Sakayama H."/>
            <person name="Vries J.D."/>
            <person name="Buschmann H."/>
            <person name="Saint-Marcoux D."/>
            <person name="Ullrich K.K."/>
            <person name="Haas F.B."/>
            <person name="Vanderstraeten L."/>
            <person name="Becker D."/>
            <person name="Lang D."/>
            <person name="Vosolsobe S."/>
            <person name="Rombauts S."/>
            <person name="Wilhelmsson P.K.I."/>
            <person name="Janitza P."/>
            <person name="Kern R."/>
            <person name="Heyl A."/>
            <person name="Rumpler F."/>
            <person name="Villalobos L.I.A.C."/>
            <person name="Clay J.M."/>
            <person name="Skokan R."/>
            <person name="Toyoda A."/>
            <person name="Suzuki Y."/>
            <person name="Kagoshima H."/>
            <person name="Schijlen E."/>
            <person name="Tajeshwar N."/>
            <person name="Catarino B."/>
            <person name="Hetherington A.J."/>
            <person name="Saltykova A."/>
            <person name="Bonnot C."/>
            <person name="Breuninger H."/>
            <person name="Symeonidi A."/>
            <person name="Radhakrishnan G.V."/>
            <person name="Van Nieuwerburgh F."/>
            <person name="Deforce D."/>
            <person name="Chang C."/>
            <person name="Karol K.G."/>
            <person name="Hedrich R."/>
            <person name="Ulvskov P."/>
            <person name="Glockner G."/>
            <person name="Delwiche C.F."/>
            <person name="Petrasek J."/>
            <person name="Van de Peer Y."/>
            <person name="Friml J."/>
            <person name="Beilby M."/>
            <person name="Dolan L."/>
            <person name="Kohara Y."/>
            <person name="Sugano S."/>
            <person name="Fujiyama A."/>
            <person name="Delaux P.-M."/>
            <person name="Quint M."/>
            <person name="TheiBen G."/>
            <person name="Hagemann M."/>
            <person name="Harholt J."/>
            <person name="Dunand C."/>
            <person name="Zachgo S."/>
            <person name="Langdale J."/>
            <person name="Maumus F."/>
            <person name="Straeten D.V.D."/>
            <person name="Gould S.B."/>
            <person name="Rensing S.A."/>
        </authorList>
    </citation>
    <scope>NUCLEOTIDE SEQUENCE [LARGE SCALE GENOMIC DNA]</scope>
    <source>
        <strain evidence="2 3">S276</strain>
    </source>
</reference>
<proteinExistence type="predicted"/>
<dbReference type="Proteomes" id="UP000265515">
    <property type="component" value="Unassembled WGS sequence"/>
</dbReference>
<name>A0A388M7B4_CHABU</name>
<feature type="region of interest" description="Disordered" evidence="1">
    <location>
        <begin position="361"/>
        <end position="406"/>
    </location>
</feature>
<accession>A0A388M7B4</accession>
<comment type="caution">
    <text evidence="2">The sequence shown here is derived from an EMBL/GenBank/DDBJ whole genome shotgun (WGS) entry which is preliminary data.</text>
</comment>
<dbReference type="AlphaFoldDB" id="A0A388M7B4"/>
<gene>
    <name evidence="2" type="ORF">CBR_g50820</name>
</gene>
<dbReference type="EMBL" id="BFEA01000814">
    <property type="protein sequence ID" value="GBG90474.1"/>
    <property type="molecule type" value="Genomic_DNA"/>
</dbReference>
<keyword evidence="3" id="KW-1185">Reference proteome</keyword>